<keyword evidence="2" id="KW-1185">Reference proteome</keyword>
<proteinExistence type="predicted"/>
<reference evidence="1" key="1">
    <citation type="journal article" date="2021" name="New Phytol.">
        <title>Evolutionary innovations through gain and loss of genes in the ectomycorrhizal Boletales.</title>
        <authorList>
            <person name="Wu G."/>
            <person name="Miyauchi S."/>
            <person name="Morin E."/>
            <person name="Kuo A."/>
            <person name="Drula E."/>
            <person name="Varga T."/>
            <person name="Kohler A."/>
            <person name="Feng B."/>
            <person name="Cao Y."/>
            <person name="Lipzen A."/>
            <person name="Daum C."/>
            <person name="Hundley H."/>
            <person name="Pangilinan J."/>
            <person name="Johnson J."/>
            <person name="Barry K."/>
            <person name="LaButti K."/>
            <person name="Ng V."/>
            <person name="Ahrendt S."/>
            <person name="Min B."/>
            <person name="Choi I.G."/>
            <person name="Park H."/>
            <person name="Plett J.M."/>
            <person name="Magnuson J."/>
            <person name="Spatafora J.W."/>
            <person name="Nagy L.G."/>
            <person name="Henrissat B."/>
            <person name="Grigoriev I.V."/>
            <person name="Yang Z.L."/>
            <person name="Xu J."/>
            <person name="Martin F.M."/>
        </authorList>
    </citation>
    <scope>NUCLEOTIDE SEQUENCE</scope>
    <source>
        <strain evidence="1">KUC20120723A-06</strain>
    </source>
</reference>
<gene>
    <name evidence="1" type="ORF">BV22DRAFT_1070870</name>
</gene>
<evidence type="ECO:0000313" key="2">
    <source>
        <dbReference type="Proteomes" id="UP000790709"/>
    </source>
</evidence>
<dbReference type="Proteomes" id="UP000790709">
    <property type="component" value="Unassembled WGS sequence"/>
</dbReference>
<accession>A0ACB8BBP6</accession>
<sequence length="914" mass="99384">MSTTRLKRKLGDLGIDPASKRANESFCLIGTPLPPLEKSKDTGEFVPLWKQEVRDEKGRRRLHGAFTGGFSAGYFNSVGSKEGWAPSTFVSSRSDRAKNRAARPEDFMDEEDLAEIRADQNLVDEHEEMDLLGGTQAEMSKRGQVDDGEKDAITMALEQSLLPAPKDSMGARILKKMGWRLGQGIGPRVTWRQHEIQYGRNPGADSMEVDEEAKKHMYPSRDTPLLIVDRKDNFHGLGYEPGLGLHASLGAQGSDGSGGNKGPKLAGGFGLGALNDADEDDLDVYDSSNAHERNRTAYDASDMYDDERIVMGTTRRNPPVGRNSAKAQPPPRPALARGAFRDGKPPVEGFIVSDKPVAEDLVFPIPDVPPGWTPNPRRVWEQEKLKEGDKENLSTGQPPYIPSQPQTHAQWKTGISADQRGAVLGETPLAAGPRSIFEYISKKDQERIKDAAAGRFGPPSTPDSVPQASSTSVPTLPHTEVHVAQAALRGFQPFTSDPAKQARYTAYLHAHADPASGATIPARLSDQDAEAFAKEMRDYAKAAALFRPISGAMAGRFTSAAVLDLGPKIVEGLHTPTAEAEWDGEREQMDVDEVKVETKEEDPKVHAARVGMYGPLTREVKPWQPARLLCKRFGVKDPNPEVAAEKPMPSTSSAPAEFTTDSAASGAVSVALSTSGAGGARNGKRDLENIGLGEDDGQGDDVLTYERPAMDVFKAIFASDDEDSDVDMDGGDHVEGKEQRQETPTPASPAPAKQVDVVPSTSTVIPQPKPSVVSEVVDLTSFKPTFIPRDSKSKKAKGGESEAKDKKDKKKKGSTKTALVSFNLDEDGAESLSLSVSQQKRRDRDRDRPKKKKRKDKEGRADDDEEDMWVEKPPPDIVKGLPANIPPDDTSDSAEIRQEDTGLPRGRKRAIDFM</sequence>
<comment type="caution">
    <text evidence="1">The sequence shown here is derived from an EMBL/GenBank/DDBJ whole genome shotgun (WGS) entry which is preliminary data.</text>
</comment>
<dbReference type="EMBL" id="MU266493">
    <property type="protein sequence ID" value="KAH7922217.1"/>
    <property type="molecule type" value="Genomic_DNA"/>
</dbReference>
<organism evidence="1 2">
    <name type="scientific">Leucogyrophana mollusca</name>
    <dbReference type="NCBI Taxonomy" id="85980"/>
    <lineage>
        <taxon>Eukaryota</taxon>
        <taxon>Fungi</taxon>
        <taxon>Dikarya</taxon>
        <taxon>Basidiomycota</taxon>
        <taxon>Agaricomycotina</taxon>
        <taxon>Agaricomycetes</taxon>
        <taxon>Agaricomycetidae</taxon>
        <taxon>Boletales</taxon>
        <taxon>Boletales incertae sedis</taxon>
        <taxon>Leucogyrophana</taxon>
    </lineage>
</organism>
<evidence type="ECO:0000313" key="1">
    <source>
        <dbReference type="EMBL" id="KAH7922217.1"/>
    </source>
</evidence>
<protein>
    <submittedName>
        <fullName evidence="1">Uncharacterized protein</fullName>
    </submittedName>
</protein>
<name>A0ACB8BBP6_9AGAM</name>